<feature type="active site" evidence="5">
    <location>
        <position position="241"/>
    </location>
</feature>
<dbReference type="Proteomes" id="UP000188145">
    <property type="component" value="Chromosome"/>
</dbReference>
<dbReference type="EMBL" id="CP019606">
    <property type="protein sequence ID" value="AQP47512.1"/>
    <property type="molecule type" value="Genomic_DNA"/>
</dbReference>
<dbReference type="PROSITE" id="PS00687">
    <property type="entry name" value="ALDEHYDE_DEHYDR_GLU"/>
    <property type="match status" value="1"/>
</dbReference>
<evidence type="ECO:0000256" key="5">
    <source>
        <dbReference type="PIRSR" id="PIRSR036492-1"/>
    </source>
</evidence>
<keyword evidence="2 4" id="KW-0560">Oxidoreductase</keyword>
<dbReference type="InterPro" id="IPR016161">
    <property type="entry name" value="Ald_DH/histidinol_DH"/>
</dbReference>
<dbReference type="RefSeq" id="WP_077685843.1">
    <property type="nucleotide sequence ID" value="NZ_CP019606.1"/>
</dbReference>
<dbReference type="InterPro" id="IPR015590">
    <property type="entry name" value="Aldehyde_DH_dom"/>
</dbReference>
<dbReference type="GO" id="GO:0006081">
    <property type="term" value="P:aldehyde metabolic process"/>
    <property type="evidence" value="ECO:0007669"/>
    <property type="project" value="InterPro"/>
</dbReference>
<dbReference type="GO" id="GO:0005737">
    <property type="term" value="C:cytoplasm"/>
    <property type="evidence" value="ECO:0007669"/>
    <property type="project" value="TreeGrafter"/>
</dbReference>
<dbReference type="InterPro" id="IPR016160">
    <property type="entry name" value="Ald_DH_CS_CYS"/>
</dbReference>
<feature type="domain" description="Aldehyde dehydrogenase" evidence="8">
    <location>
        <begin position="22"/>
        <end position="420"/>
    </location>
</feature>
<dbReference type="PIRSF" id="PIRSF036492">
    <property type="entry name" value="ALDH"/>
    <property type="match status" value="1"/>
</dbReference>
<dbReference type="InterPro" id="IPR016162">
    <property type="entry name" value="Ald_DH_N"/>
</dbReference>
<dbReference type="InterPro" id="IPR029510">
    <property type="entry name" value="Ald_DH_CS_GLU"/>
</dbReference>
<accession>A0A1Q2CN28</accession>
<sequence>MKDVTAALREHFDTGITRGRHWRRAQLRALRRMLTENQGRIERALAADLGKAPAEVVITETGIVISEIDHTLRHLRRWMRPRRARLPLFMAPARARIVPQPLGVVLIIGPWNYPLQLLLAPLVGALAAGNVAVVKPSEIASATSALVAELLPRYVDPAAVAVVEGGPEATTALLRERFDHIFFTGSEPVGRIVAEAAAKTLTPVTLELGGKSPVYVDATVDLAVAARRIMWGKLLNAGQTCVAPDYVLTTPKVAAALVPLLRAAVAEMYGAEPAASPDYGRIVTPRHLKRLESLLDGQRPAFGGEVLEGTRQLAPTVIDDADPDSPLMREEIFGPILPIVHVDSPRAAIDFIAARPDPLALYVFSDSRRVRRGFLVGTRSGALNFGIPAAHLGVPELPFGGVGNSGMGAYHGEFSFATFSHDRPVLDKPLSPDSAAMAYPPYGRRATGLLLAMMHGGSRRR</sequence>
<evidence type="ECO:0000256" key="3">
    <source>
        <dbReference type="ARBA" id="ARBA00023027"/>
    </source>
</evidence>
<evidence type="ECO:0000259" key="8">
    <source>
        <dbReference type="Pfam" id="PF00171"/>
    </source>
</evidence>
<keyword evidence="10" id="KW-1185">Reference proteome</keyword>
<evidence type="ECO:0000256" key="7">
    <source>
        <dbReference type="RuleBase" id="RU003345"/>
    </source>
</evidence>
<dbReference type="OrthoDB" id="6882680at2"/>
<reference evidence="10" key="1">
    <citation type="submission" date="2017-02" db="EMBL/GenBank/DDBJ databases">
        <title>Tessaracoccus aquaemaris sp. nov., isolated from the intestine of a Korean rockfish, Sebastes schlegelii, in a marine aquaculture pond.</title>
        <authorList>
            <person name="Tak E.J."/>
            <person name="Bae J.-W."/>
        </authorList>
    </citation>
    <scope>NUCLEOTIDE SEQUENCE [LARGE SCALE GENOMIC DNA]</scope>
    <source>
        <strain evidence="10">NSG39</strain>
    </source>
</reference>
<proteinExistence type="inferred from homology"/>
<evidence type="ECO:0000256" key="6">
    <source>
        <dbReference type="PROSITE-ProRule" id="PRU10007"/>
    </source>
</evidence>
<dbReference type="FunFam" id="3.40.605.10:FF:000004">
    <property type="entry name" value="Aldehyde dehydrogenase"/>
    <property type="match status" value="1"/>
</dbReference>
<dbReference type="Gene3D" id="3.40.309.10">
    <property type="entry name" value="Aldehyde Dehydrogenase, Chain A, domain 2"/>
    <property type="match status" value="1"/>
</dbReference>
<dbReference type="PANTHER" id="PTHR43570:SF16">
    <property type="entry name" value="ALDEHYDE DEHYDROGENASE TYPE III, ISOFORM Q"/>
    <property type="match status" value="1"/>
</dbReference>
<keyword evidence="3" id="KW-0520">NAD</keyword>
<comment type="similarity">
    <text evidence="1 4 7">Belongs to the aldehyde dehydrogenase family.</text>
</comment>
<feature type="active site" evidence="5 6">
    <location>
        <position position="207"/>
    </location>
</feature>
<dbReference type="GO" id="GO:0004029">
    <property type="term" value="F:aldehyde dehydrogenase (NAD+) activity"/>
    <property type="evidence" value="ECO:0007669"/>
    <property type="project" value="TreeGrafter"/>
</dbReference>
<gene>
    <name evidence="9" type="ORF">BW730_08425</name>
</gene>
<dbReference type="CDD" id="cd07087">
    <property type="entry name" value="ALDH_F3-13-14_CALDH-like"/>
    <property type="match status" value="1"/>
</dbReference>
<evidence type="ECO:0000256" key="1">
    <source>
        <dbReference type="ARBA" id="ARBA00009986"/>
    </source>
</evidence>
<dbReference type="STRING" id="1332264.BW730_08425"/>
<dbReference type="PROSITE" id="PS00070">
    <property type="entry name" value="ALDEHYDE_DEHYDR_CYS"/>
    <property type="match status" value="1"/>
</dbReference>
<name>A0A1Q2CN28_9ACTN</name>
<dbReference type="AlphaFoldDB" id="A0A1Q2CN28"/>
<evidence type="ECO:0000256" key="2">
    <source>
        <dbReference type="ARBA" id="ARBA00023002"/>
    </source>
</evidence>
<dbReference type="SUPFAM" id="SSF53720">
    <property type="entry name" value="ALDH-like"/>
    <property type="match status" value="1"/>
</dbReference>
<dbReference type="FunFam" id="3.40.309.10:FF:000003">
    <property type="entry name" value="Aldehyde dehydrogenase"/>
    <property type="match status" value="1"/>
</dbReference>
<dbReference type="KEGG" id="tes:BW730_08425"/>
<dbReference type="InterPro" id="IPR016163">
    <property type="entry name" value="Ald_DH_C"/>
</dbReference>
<dbReference type="Gene3D" id="3.40.605.10">
    <property type="entry name" value="Aldehyde Dehydrogenase, Chain A, domain 1"/>
    <property type="match status" value="1"/>
</dbReference>
<dbReference type="PANTHER" id="PTHR43570">
    <property type="entry name" value="ALDEHYDE DEHYDROGENASE"/>
    <property type="match status" value="1"/>
</dbReference>
<dbReference type="Pfam" id="PF00171">
    <property type="entry name" value="Aldedh"/>
    <property type="match status" value="1"/>
</dbReference>
<evidence type="ECO:0000313" key="10">
    <source>
        <dbReference type="Proteomes" id="UP000188145"/>
    </source>
</evidence>
<dbReference type="InterPro" id="IPR012394">
    <property type="entry name" value="Aldehyde_DH_NAD(P)"/>
</dbReference>
<evidence type="ECO:0000256" key="4">
    <source>
        <dbReference type="PIRNR" id="PIRNR036492"/>
    </source>
</evidence>
<organism evidence="9 10">
    <name type="scientific">Tessaracoccus aquimaris</name>
    <dbReference type="NCBI Taxonomy" id="1332264"/>
    <lineage>
        <taxon>Bacteria</taxon>
        <taxon>Bacillati</taxon>
        <taxon>Actinomycetota</taxon>
        <taxon>Actinomycetes</taxon>
        <taxon>Propionibacteriales</taxon>
        <taxon>Propionibacteriaceae</taxon>
        <taxon>Tessaracoccus</taxon>
    </lineage>
</organism>
<protein>
    <recommendedName>
        <fullName evidence="4">Aldehyde dehydrogenase</fullName>
    </recommendedName>
</protein>
<evidence type="ECO:0000313" key="9">
    <source>
        <dbReference type="EMBL" id="AQP47512.1"/>
    </source>
</evidence>